<gene>
    <name evidence="8" type="ORF">CR159_17455</name>
</gene>
<dbReference type="Gene3D" id="2.60.40.420">
    <property type="entry name" value="Cupredoxins - blue copper proteins"/>
    <property type="match status" value="1"/>
</dbReference>
<feature type="region of interest" description="Disordered" evidence="5">
    <location>
        <begin position="28"/>
        <end position="58"/>
    </location>
</feature>
<dbReference type="InterPro" id="IPR000923">
    <property type="entry name" value="BlueCu_1"/>
</dbReference>
<dbReference type="PANTHER" id="PTHR38439:SF3">
    <property type="entry name" value="COPPER-RESISTANT CUPROPROTEIN COPI"/>
    <property type="match status" value="1"/>
</dbReference>
<evidence type="ECO:0000313" key="8">
    <source>
        <dbReference type="EMBL" id="PLC48608.1"/>
    </source>
</evidence>
<protein>
    <recommendedName>
        <fullName evidence="7">Blue (type 1) copper domain-containing protein</fullName>
    </recommendedName>
</protein>
<dbReference type="Pfam" id="PF00127">
    <property type="entry name" value="Copper-bind"/>
    <property type="match status" value="1"/>
</dbReference>
<evidence type="ECO:0000256" key="2">
    <source>
        <dbReference type="ARBA" id="ARBA00022723"/>
    </source>
</evidence>
<evidence type="ECO:0000256" key="6">
    <source>
        <dbReference type="SAM" id="SignalP"/>
    </source>
</evidence>
<comment type="caution">
    <text evidence="8">The sequence shown here is derived from an EMBL/GenBank/DDBJ whole genome shotgun (WGS) entry which is preliminary data.</text>
</comment>
<dbReference type="GO" id="GO:0005507">
    <property type="term" value="F:copper ion binding"/>
    <property type="evidence" value="ECO:0007669"/>
    <property type="project" value="InterPro"/>
</dbReference>
<feature type="domain" description="Blue (type 1) copper" evidence="7">
    <location>
        <begin position="68"/>
        <end position="169"/>
    </location>
</feature>
<reference evidence="8 9" key="1">
    <citation type="submission" date="2017-10" db="EMBL/GenBank/DDBJ databases">
        <title>Two draft genome sequences of Pusillimonas sp. strains isolated from a nitrate- and radionuclide-contaminated groundwater in Russia.</title>
        <authorList>
            <person name="Grouzdev D.S."/>
            <person name="Tourova T.P."/>
            <person name="Goeva M.A."/>
            <person name="Babich T.L."/>
            <person name="Sokolova D.S."/>
            <person name="Abdullin R."/>
            <person name="Poltaraus A.B."/>
            <person name="Toshchakov S.V."/>
            <person name="Nazina T.N."/>
        </authorList>
    </citation>
    <scope>NUCLEOTIDE SEQUENCE [LARGE SCALE GENOMIC DNA]</scope>
    <source>
        <strain evidence="8 9">JR1/69-3-13</strain>
    </source>
</reference>
<dbReference type="EMBL" id="PDNW01000018">
    <property type="protein sequence ID" value="PLC48608.1"/>
    <property type="molecule type" value="Genomic_DNA"/>
</dbReference>
<evidence type="ECO:0000256" key="1">
    <source>
        <dbReference type="ARBA" id="ARBA00004418"/>
    </source>
</evidence>
<dbReference type="AlphaFoldDB" id="A0A2N4U0R2"/>
<proteinExistence type="predicted"/>
<accession>A0A2N4U0R2</accession>
<keyword evidence="3" id="KW-0574">Periplasm</keyword>
<keyword evidence="4" id="KW-0186">Copper</keyword>
<keyword evidence="9" id="KW-1185">Reference proteome</keyword>
<comment type="subcellular location">
    <subcellularLocation>
        <location evidence="1">Periplasm</location>
    </subcellularLocation>
</comment>
<dbReference type="OrthoDB" id="9816061at2"/>
<dbReference type="GO" id="GO:0042597">
    <property type="term" value="C:periplasmic space"/>
    <property type="evidence" value="ECO:0007669"/>
    <property type="project" value="UniProtKB-SubCell"/>
</dbReference>
<keyword evidence="6" id="KW-0732">Signal</keyword>
<name>A0A2N4U0R2_9BURK</name>
<keyword evidence="2" id="KW-0479">Metal-binding</keyword>
<evidence type="ECO:0000259" key="7">
    <source>
        <dbReference type="Pfam" id="PF00127"/>
    </source>
</evidence>
<evidence type="ECO:0000256" key="4">
    <source>
        <dbReference type="ARBA" id="ARBA00023008"/>
    </source>
</evidence>
<dbReference type="GO" id="GO:0009055">
    <property type="term" value="F:electron transfer activity"/>
    <property type="evidence" value="ECO:0007669"/>
    <property type="project" value="InterPro"/>
</dbReference>
<dbReference type="Proteomes" id="UP000234190">
    <property type="component" value="Unassembled WGS sequence"/>
</dbReference>
<dbReference type="CDD" id="cd04211">
    <property type="entry name" value="Cupredoxin_like_2"/>
    <property type="match status" value="1"/>
</dbReference>
<dbReference type="InterPro" id="IPR050845">
    <property type="entry name" value="Cu-binding_ET"/>
</dbReference>
<dbReference type="SUPFAM" id="SSF49503">
    <property type="entry name" value="Cupredoxins"/>
    <property type="match status" value="1"/>
</dbReference>
<dbReference type="PANTHER" id="PTHR38439">
    <property type="entry name" value="AURACYANIN-B"/>
    <property type="match status" value="1"/>
</dbReference>
<dbReference type="InterPro" id="IPR008972">
    <property type="entry name" value="Cupredoxin"/>
</dbReference>
<sequence length="170" mass="17753">MMKKTLSVLALSVLPTLALAAGNHAGGHGAPGHGMPGHDMSTMSNAPSPTGKPGDPAKVTRTIELTMDDTMRFTPGDIQVSAGETIRFFIKNTGKIPHEMVIGSLADLKAHAAEMQKMPGMQHAEPNMITLAPGKVGGLVWQFDQAGTVDFACLIPGHMEAGMVGKVKVS</sequence>
<evidence type="ECO:0000256" key="3">
    <source>
        <dbReference type="ARBA" id="ARBA00022764"/>
    </source>
</evidence>
<evidence type="ECO:0000256" key="5">
    <source>
        <dbReference type="SAM" id="MobiDB-lite"/>
    </source>
</evidence>
<feature type="chain" id="PRO_5014937190" description="Blue (type 1) copper domain-containing protein" evidence="6">
    <location>
        <begin position="21"/>
        <end position="170"/>
    </location>
</feature>
<feature type="signal peptide" evidence="6">
    <location>
        <begin position="1"/>
        <end position="20"/>
    </location>
</feature>
<organism evidence="8 9">
    <name type="scientific">Pollutimonas subterranea</name>
    <dbReference type="NCBI Taxonomy" id="2045210"/>
    <lineage>
        <taxon>Bacteria</taxon>
        <taxon>Pseudomonadati</taxon>
        <taxon>Pseudomonadota</taxon>
        <taxon>Betaproteobacteria</taxon>
        <taxon>Burkholderiales</taxon>
        <taxon>Alcaligenaceae</taxon>
        <taxon>Pollutimonas</taxon>
    </lineage>
</organism>
<evidence type="ECO:0000313" key="9">
    <source>
        <dbReference type="Proteomes" id="UP000234190"/>
    </source>
</evidence>